<comment type="caution">
    <text evidence="1">The sequence shown here is derived from an EMBL/GenBank/DDBJ whole genome shotgun (WGS) entry which is preliminary data.</text>
</comment>
<proteinExistence type="predicted"/>
<evidence type="ECO:0000313" key="1">
    <source>
        <dbReference type="EMBL" id="KAI4302143.1"/>
    </source>
</evidence>
<accession>A0ACB9KZN9</accession>
<name>A0ACB9KZN9_9MYRT</name>
<protein>
    <submittedName>
        <fullName evidence="1">Uncharacterized protein</fullName>
    </submittedName>
</protein>
<gene>
    <name evidence="1" type="ORF">MLD38_037927</name>
</gene>
<dbReference type="Proteomes" id="UP001057402">
    <property type="component" value="Chromosome 12"/>
</dbReference>
<reference evidence="2" key="1">
    <citation type="journal article" date="2023" name="Front. Plant Sci.">
        <title>Chromosomal-level genome assembly of Melastoma candidum provides insights into trichome evolution.</title>
        <authorList>
            <person name="Zhong Y."/>
            <person name="Wu W."/>
            <person name="Sun C."/>
            <person name="Zou P."/>
            <person name="Liu Y."/>
            <person name="Dai S."/>
            <person name="Zhou R."/>
        </authorList>
    </citation>
    <scope>NUCLEOTIDE SEQUENCE [LARGE SCALE GENOMIC DNA]</scope>
</reference>
<evidence type="ECO:0000313" key="2">
    <source>
        <dbReference type="Proteomes" id="UP001057402"/>
    </source>
</evidence>
<sequence length="1033" mass="112332">MADSQRSGVTAERDIEQAIMALKKGSYLLKYGRRGKPKFCPFNLSNDETTLIWYSGKEEKQLKLDQVSKIIPGQRTAIFQRYPRPEKEYQSFSLICNDRTLDLICKDKDEAEIWFVGLKALTARLNFRKRRNDLVNGSISSGSPHSHTQRRSPSAMPFETSEVQVPQIQTESPSASRLGKAFSDIVSYTAAAKGNGQADPVASSLEVVSTGVADDSSSRNSTTETFRISISSALSSSSQGSCREDFDSLGDVFIWGEGVGDGDFSGGQQKQGFPSKKDTLLPKPLESGVVLDVHQIGCGYNHALLVNRQGEIFSWGKDLGGRLGHGTECDVSQPKLINSLGGISIEQIACGEYHSCAITTSGDLYTWGDGIHNSGVLGHGSQVSNWIPRRVGGQLDSLRISYVACGPWHTAAVTSSGQLFTFGDGSFGALGHGDLNQSTVPREVEALKGLRTIRVACGVWHTAAVVEAKNGTPFELLSRPAWGILYTWGDGDKGRLGHGDGRSRLIPERVAPLADENICRVACGHNLTVALTSAGTIHTMGSAAYGQLGNSQADGRSPVCVEGNINDCFVEDISCGSHHVAAITSTDEVFTWGKGSNGQLGHGDSSNRIVPTIVGFLRDKQVKSVCCGANFTAVICVHKLITGIDHSICSGCQCPFGFRRKRHNCYNCGLVFCKACSSRRSLKASLAPNMTKPYRVCDDCFAKLQKSMVSGSSICLPKVQTDAVRSKSDYIRSKASARAKSQTQISRIFTATEIFGLTEEKHPIPDLKVGANGGRVFPLTNRIAPSEGVNASKELSFAAVPTKLKSISVPVSTVPSRSVSPLSVKSSPPRFSEVMNDDTKDSPASVGEELAHLRARVEDLTLRSRELENELEKTKRQLKEVSEVAEHEALKCRSAKEVIKTLTAQLKESPERLPKGQRVGQNSRSVIRHSASESNVVTVEHKLEKPQSPETEPSVRSSSPSSGTRNHFERAERVIQEEPGVYITLSPLPDGGNEMKRIRFSRKHFTEQQAEVWWAAHGAKIFERYDIREHSTA</sequence>
<keyword evidence="2" id="KW-1185">Reference proteome</keyword>
<organism evidence="1 2">
    <name type="scientific">Melastoma candidum</name>
    <dbReference type="NCBI Taxonomy" id="119954"/>
    <lineage>
        <taxon>Eukaryota</taxon>
        <taxon>Viridiplantae</taxon>
        <taxon>Streptophyta</taxon>
        <taxon>Embryophyta</taxon>
        <taxon>Tracheophyta</taxon>
        <taxon>Spermatophyta</taxon>
        <taxon>Magnoliopsida</taxon>
        <taxon>eudicotyledons</taxon>
        <taxon>Gunneridae</taxon>
        <taxon>Pentapetalae</taxon>
        <taxon>rosids</taxon>
        <taxon>malvids</taxon>
        <taxon>Myrtales</taxon>
        <taxon>Melastomataceae</taxon>
        <taxon>Melastomatoideae</taxon>
        <taxon>Melastomateae</taxon>
        <taxon>Melastoma</taxon>
    </lineage>
</organism>
<dbReference type="EMBL" id="CM042891">
    <property type="protein sequence ID" value="KAI4302143.1"/>
    <property type="molecule type" value="Genomic_DNA"/>
</dbReference>